<feature type="region of interest" description="Disordered" evidence="1">
    <location>
        <begin position="1"/>
        <end position="21"/>
    </location>
</feature>
<name>A0A1Y2HR55_9FUNG</name>
<dbReference type="AlphaFoldDB" id="A0A1Y2HR55"/>
<accession>A0A1Y2HR55</accession>
<reference evidence="3 4" key="1">
    <citation type="submission" date="2016-07" db="EMBL/GenBank/DDBJ databases">
        <title>Pervasive Adenine N6-methylation of Active Genes in Fungi.</title>
        <authorList>
            <consortium name="DOE Joint Genome Institute"/>
            <person name="Mondo S.J."/>
            <person name="Dannebaum R.O."/>
            <person name="Kuo R.C."/>
            <person name="Labutti K."/>
            <person name="Haridas S."/>
            <person name="Kuo A."/>
            <person name="Salamov A."/>
            <person name="Ahrendt S.R."/>
            <person name="Lipzen A."/>
            <person name="Sullivan W."/>
            <person name="Andreopoulos W.B."/>
            <person name="Clum A."/>
            <person name="Lindquist E."/>
            <person name="Daum C."/>
            <person name="Ramamoorthy G.K."/>
            <person name="Gryganskyi A."/>
            <person name="Culley D."/>
            <person name="Magnuson J.K."/>
            <person name="James T.Y."/>
            <person name="O'Malley M.A."/>
            <person name="Stajich J.E."/>
            <person name="Spatafora J.W."/>
            <person name="Visel A."/>
            <person name="Grigoriev I.V."/>
        </authorList>
    </citation>
    <scope>NUCLEOTIDE SEQUENCE [LARGE SCALE GENOMIC DNA]</scope>
    <source>
        <strain evidence="3 4">PL171</strain>
    </source>
</reference>
<keyword evidence="2" id="KW-1133">Transmembrane helix</keyword>
<evidence type="ECO:0000256" key="2">
    <source>
        <dbReference type="SAM" id="Phobius"/>
    </source>
</evidence>
<keyword evidence="2" id="KW-0812">Transmembrane</keyword>
<comment type="caution">
    <text evidence="3">The sequence shown here is derived from an EMBL/GenBank/DDBJ whole genome shotgun (WGS) entry which is preliminary data.</text>
</comment>
<evidence type="ECO:0000313" key="4">
    <source>
        <dbReference type="Proteomes" id="UP000193411"/>
    </source>
</evidence>
<dbReference type="Proteomes" id="UP000193411">
    <property type="component" value="Unassembled WGS sequence"/>
</dbReference>
<sequence>MYSQSSLNRPRSEDSLDQSTPGHLLISGNAHIFLTASFCGFGQAWRPSCRARQSRPQTLRV</sequence>
<organism evidence="3 4">
    <name type="scientific">Catenaria anguillulae PL171</name>
    <dbReference type="NCBI Taxonomy" id="765915"/>
    <lineage>
        <taxon>Eukaryota</taxon>
        <taxon>Fungi</taxon>
        <taxon>Fungi incertae sedis</taxon>
        <taxon>Blastocladiomycota</taxon>
        <taxon>Blastocladiomycetes</taxon>
        <taxon>Blastocladiales</taxon>
        <taxon>Catenariaceae</taxon>
        <taxon>Catenaria</taxon>
    </lineage>
</organism>
<feature type="transmembrane region" description="Helical" evidence="2">
    <location>
        <begin position="24"/>
        <end position="45"/>
    </location>
</feature>
<keyword evidence="2" id="KW-0472">Membrane</keyword>
<dbReference type="EMBL" id="MCFL01000018">
    <property type="protein sequence ID" value="ORZ36173.1"/>
    <property type="molecule type" value="Genomic_DNA"/>
</dbReference>
<proteinExistence type="predicted"/>
<gene>
    <name evidence="3" type="ORF">BCR44DRAFT_1432939</name>
</gene>
<protein>
    <submittedName>
        <fullName evidence="3">Uncharacterized protein</fullName>
    </submittedName>
</protein>
<evidence type="ECO:0000256" key="1">
    <source>
        <dbReference type="SAM" id="MobiDB-lite"/>
    </source>
</evidence>
<evidence type="ECO:0000313" key="3">
    <source>
        <dbReference type="EMBL" id="ORZ36173.1"/>
    </source>
</evidence>
<feature type="non-terminal residue" evidence="3">
    <location>
        <position position="61"/>
    </location>
</feature>
<keyword evidence="4" id="KW-1185">Reference proteome</keyword>